<dbReference type="InParanoid" id="A0A132BB11"/>
<dbReference type="Proteomes" id="UP000070700">
    <property type="component" value="Unassembled WGS sequence"/>
</dbReference>
<dbReference type="AlphaFoldDB" id="A0A132BB11"/>
<accession>A0A132BB11</accession>
<proteinExistence type="predicted"/>
<dbReference type="EMBL" id="KQ947431">
    <property type="protein sequence ID" value="KUJ09610.1"/>
    <property type="molecule type" value="Genomic_DNA"/>
</dbReference>
<name>A0A132BB11_MOLSC</name>
<dbReference type="GeneID" id="28816116"/>
<protein>
    <submittedName>
        <fullName evidence="2">Uncharacterized protein</fullName>
    </submittedName>
</protein>
<feature type="compositionally biased region" description="Basic residues" evidence="1">
    <location>
        <begin position="132"/>
        <end position="141"/>
    </location>
</feature>
<evidence type="ECO:0000256" key="1">
    <source>
        <dbReference type="SAM" id="MobiDB-lite"/>
    </source>
</evidence>
<feature type="region of interest" description="Disordered" evidence="1">
    <location>
        <begin position="74"/>
        <end position="170"/>
    </location>
</feature>
<dbReference type="RefSeq" id="XP_018063965.1">
    <property type="nucleotide sequence ID" value="XM_018206390.1"/>
</dbReference>
<evidence type="ECO:0000313" key="2">
    <source>
        <dbReference type="EMBL" id="KUJ09610.1"/>
    </source>
</evidence>
<organism evidence="2 3">
    <name type="scientific">Mollisia scopiformis</name>
    <name type="common">Conifer needle endophyte fungus</name>
    <name type="synonym">Phialocephala scopiformis</name>
    <dbReference type="NCBI Taxonomy" id="149040"/>
    <lineage>
        <taxon>Eukaryota</taxon>
        <taxon>Fungi</taxon>
        <taxon>Dikarya</taxon>
        <taxon>Ascomycota</taxon>
        <taxon>Pezizomycotina</taxon>
        <taxon>Leotiomycetes</taxon>
        <taxon>Helotiales</taxon>
        <taxon>Mollisiaceae</taxon>
        <taxon>Mollisia</taxon>
    </lineage>
</organism>
<dbReference type="KEGG" id="psco:LY89DRAFT_274087"/>
<keyword evidence="3" id="KW-1185">Reference proteome</keyword>
<reference evidence="2 3" key="1">
    <citation type="submission" date="2015-10" db="EMBL/GenBank/DDBJ databases">
        <title>Full genome of DAOMC 229536 Phialocephala scopiformis, a fungal endophyte of spruce producing the potent anti-insectan compound rugulosin.</title>
        <authorList>
            <consortium name="DOE Joint Genome Institute"/>
            <person name="Walker A.K."/>
            <person name="Frasz S.L."/>
            <person name="Seifert K.A."/>
            <person name="Miller J.D."/>
            <person name="Mondo S.J."/>
            <person name="Labutti K."/>
            <person name="Lipzen A."/>
            <person name="Dockter R."/>
            <person name="Kennedy M."/>
            <person name="Grigoriev I.V."/>
            <person name="Spatafora J.W."/>
        </authorList>
    </citation>
    <scope>NUCLEOTIDE SEQUENCE [LARGE SCALE GENOMIC DNA]</scope>
    <source>
        <strain evidence="2 3">CBS 120377</strain>
    </source>
</reference>
<gene>
    <name evidence="2" type="ORF">LY89DRAFT_274087</name>
</gene>
<feature type="compositionally biased region" description="Basic and acidic residues" evidence="1">
    <location>
        <begin position="142"/>
        <end position="162"/>
    </location>
</feature>
<sequence length="170" mass="19594">MWEFCERRREIAECWAGLRSARMLMFAARVRLQSCHLAIPRLRSPAPPSEQLQPQQDGDSAALNLLNISTYFSIRNTNYDPPHPSLPNPRHRQPGRAGRNSSSNRRRRQTQPQRLHTLKDNWHSHLSLPPTHPHRRRRLLRSKPEAESETRREVEGDTRGRGEAYGAAGG</sequence>
<evidence type="ECO:0000313" key="3">
    <source>
        <dbReference type="Proteomes" id="UP000070700"/>
    </source>
</evidence>